<reference evidence="2" key="1">
    <citation type="journal article" date="2019" name="Int. J. Syst. Evol. Microbiol.">
        <title>The Global Catalogue of Microorganisms (GCM) 10K type strain sequencing project: providing services to taxonomists for standard genome sequencing and annotation.</title>
        <authorList>
            <consortium name="The Broad Institute Genomics Platform"/>
            <consortium name="The Broad Institute Genome Sequencing Center for Infectious Disease"/>
            <person name="Wu L."/>
            <person name="Ma J."/>
        </authorList>
    </citation>
    <scope>NUCLEOTIDE SEQUENCE [LARGE SCALE GENOMIC DNA]</scope>
    <source>
        <strain evidence="2">JCM 17442</strain>
    </source>
</reference>
<evidence type="ECO:0000313" key="1">
    <source>
        <dbReference type="EMBL" id="GAA4267590.1"/>
    </source>
</evidence>
<dbReference type="EMBL" id="BAABAU010000004">
    <property type="protein sequence ID" value="GAA4267590.1"/>
    <property type="molecule type" value="Genomic_DNA"/>
</dbReference>
<dbReference type="SUPFAM" id="SSF54427">
    <property type="entry name" value="NTF2-like"/>
    <property type="match status" value="1"/>
</dbReference>
<evidence type="ECO:0008006" key="3">
    <source>
        <dbReference type="Google" id="ProtNLM"/>
    </source>
</evidence>
<accession>A0ABP8E5R9</accession>
<dbReference type="InterPro" id="IPR032710">
    <property type="entry name" value="NTF2-like_dom_sf"/>
</dbReference>
<dbReference type="Gene3D" id="3.10.450.50">
    <property type="match status" value="1"/>
</dbReference>
<dbReference type="Proteomes" id="UP001501594">
    <property type="component" value="Unassembled WGS sequence"/>
</dbReference>
<dbReference type="RefSeq" id="WP_344797994.1">
    <property type="nucleotide sequence ID" value="NZ_BAABAU010000004.1"/>
</dbReference>
<proteinExistence type="predicted"/>
<sequence>MSEKSFETVRSYYAAYRAGSADQVTAALSEVVDDGFVLESPLVEARLGGPATGSAALSMAAAVAPLLGNADIEALYARETGDGVVALIHFPTPAGPVTQSEHFDLDPASGRITRLRSYYDPRALLGLSRG</sequence>
<keyword evidence="2" id="KW-1185">Reference proteome</keyword>
<name>A0ABP8E5R9_9MICO</name>
<organism evidence="1 2">
    <name type="scientific">Frondihabitans peucedani</name>
    <dbReference type="NCBI Taxonomy" id="598626"/>
    <lineage>
        <taxon>Bacteria</taxon>
        <taxon>Bacillati</taxon>
        <taxon>Actinomycetota</taxon>
        <taxon>Actinomycetes</taxon>
        <taxon>Micrococcales</taxon>
        <taxon>Microbacteriaceae</taxon>
        <taxon>Frondihabitans</taxon>
    </lineage>
</organism>
<comment type="caution">
    <text evidence="1">The sequence shown here is derived from an EMBL/GenBank/DDBJ whole genome shotgun (WGS) entry which is preliminary data.</text>
</comment>
<gene>
    <name evidence="1" type="ORF">GCM10022256_32020</name>
</gene>
<protein>
    <recommendedName>
        <fullName evidence="3">SnoaL-like domain-containing protein</fullName>
    </recommendedName>
</protein>
<evidence type="ECO:0000313" key="2">
    <source>
        <dbReference type="Proteomes" id="UP001501594"/>
    </source>
</evidence>